<sequence>MWHEVVVHKNVYTDCVKDHHLRPALRRKRRHLVVQNPIILHDNARSHTAAAVKDLLRRWKWEILEHPPYSPNMSPYDYDLFAKVKEELIDYFGQAESFDVDIEQDLQSTWIA</sequence>
<protein>
    <recommendedName>
        <fullName evidence="1">Tc1-like transposase DDE domain-containing protein</fullName>
    </recommendedName>
</protein>
<organism evidence="2 3">
    <name type="scientific">Periplaneta americana</name>
    <name type="common">American cockroach</name>
    <name type="synonym">Blatta americana</name>
    <dbReference type="NCBI Taxonomy" id="6978"/>
    <lineage>
        <taxon>Eukaryota</taxon>
        <taxon>Metazoa</taxon>
        <taxon>Ecdysozoa</taxon>
        <taxon>Arthropoda</taxon>
        <taxon>Hexapoda</taxon>
        <taxon>Insecta</taxon>
        <taxon>Pterygota</taxon>
        <taxon>Neoptera</taxon>
        <taxon>Polyneoptera</taxon>
        <taxon>Dictyoptera</taxon>
        <taxon>Blattodea</taxon>
        <taxon>Blattoidea</taxon>
        <taxon>Blattidae</taxon>
        <taxon>Blattinae</taxon>
        <taxon>Periplaneta</taxon>
    </lineage>
</organism>
<proteinExistence type="predicted"/>
<dbReference type="Proteomes" id="UP001148838">
    <property type="component" value="Unassembled WGS sequence"/>
</dbReference>
<dbReference type="InterPro" id="IPR052709">
    <property type="entry name" value="Transposase-MT_Hybrid"/>
</dbReference>
<evidence type="ECO:0000259" key="1">
    <source>
        <dbReference type="Pfam" id="PF13358"/>
    </source>
</evidence>
<dbReference type="PANTHER" id="PTHR46060">
    <property type="entry name" value="MARINER MOS1 TRANSPOSASE-LIKE PROTEIN"/>
    <property type="match status" value="1"/>
</dbReference>
<evidence type="ECO:0000313" key="3">
    <source>
        <dbReference type="Proteomes" id="UP001148838"/>
    </source>
</evidence>
<reference evidence="2 3" key="1">
    <citation type="journal article" date="2022" name="Allergy">
        <title>Genome assembly and annotation of Periplaneta americana reveal a comprehensive cockroach allergen profile.</title>
        <authorList>
            <person name="Wang L."/>
            <person name="Xiong Q."/>
            <person name="Saelim N."/>
            <person name="Wang L."/>
            <person name="Nong W."/>
            <person name="Wan A.T."/>
            <person name="Shi M."/>
            <person name="Liu X."/>
            <person name="Cao Q."/>
            <person name="Hui J.H.L."/>
            <person name="Sookrung N."/>
            <person name="Leung T.F."/>
            <person name="Tungtrongchitr A."/>
            <person name="Tsui S.K.W."/>
        </authorList>
    </citation>
    <scope>NUCLEOTIDE SEQUENCE [LARGE SCALE GENOMIC DNA]</scope>
    <source>
        <strain evidence="2">PWHHKU_190912</strain>
    </source>
</reference>
<evidence type="ECO:0000313" key="2">
    <source>
        <dbReference type="EMBL" id="KAJ4438167.1"/>
    </source>
</evidence>
<dbReference type="Gene3D" id="3.30.420.10">
    <property type="entry name" value="Ribonuclease H-like superfamily/Ribonuclease H"/>
    <property type="match status" value="1"/>
</dbReference>
<feature type="domain" description="Tc1-like transposase DDE" evidence="1">
    <location>
        <begin position="15"/>
        <end position="95"/>
    </location>
</feature>
<dbReference type="Pfam" id="PF13358">
    <property type="entry name" value="DDE_3"/>
    <property type="match status" value="1"/>
</dbReference>
<comment type="caution">
    <text evidence="2">The sequence shown here is derived from an EMBL/GenBank/DDBJ whole genome shotgun (WGS) entry which is preliminary data.</text>
</comment>
<dbReference type="InterPro" id="IPR036397">
    <property type="entry name" value="RNaseH_sf"/>
</dbReference>
<dbReference type="PANTHER" id="PTHR46060:SF1">
    <property type="entry name" value="MARINER MOS1 TRANSPOSASE-LIKE PROTEIN"/>
    <property type="match status" value="1"/>
</dbReference>
<dbReference type="EMBL" id="JAJSOF020000019">
    <property type="protein sequence ID" value="KAJ4438167.1"/>
    <property type="molecule type" value="Genomic_DNA"/>
</dbReference>
<keyword evidence="3" id="KW-1185">Reference proteome</keyword>
<accession>A0ABQ8SWX4</accession>
<dbReference type="InterPro" id="IPR038717">
    <property type="entry name" value="Tc1-like_DDE_dom"/>
</dbReference>
<name>A0ABQ8SWX4_PERAM</name>
<gene>
    <name evidence="2" type="ORF">ANN_14106</name>
</gene>